<protein>
    <submittedName>
        <fullName evidence="2">Uncharacterized protein</fullName>
    </submittedName>
</protein>
<sequence>MKDEASNSTPDEEQTINAAEPRCLPPATAMVTATMTTTEMEESEVLAAVAMRG</sequence>
<reference evidence="2 3" key="1">
    <citation type="journal article" date="2021" name="Commun. Biol.">
        <title>The genome of Shorea leprosula (Dipterocarpaceae) highlights the ecological relevance of drought in aseasonal tropical rainforests.</title>
        <authorList>
            <person name="Ng K.K.S."/>
            <person name="Kobayashi M.J."/>
            <person name="Fawcett J.A."/>
            <person name="Hatakeyama M."/>
            <person name="Paape T."/>
            <person name="Ng C.H."/>
            <person name="Ang C.C."/>
            <person name="Tnah L.H."/>
            <person name="Lee C.T."/>
            <person name="Nishiyama T."/>
            <person name="Sese J."/>
            <person name="O'Brien M.J."/>
            <person name="Copetti D."/>
            <person name="Mohd Noor M.I."/>
            <person name="Ong R.C."/>
            <person name="Putra M."/>
            <person name="Sireger I.Z."/>
            <person name="Indrioko S."/>
            <person name="Kosugi Y."/>
            <person name="Izuno A."/>
            <person name="Isagi Y."/>
            <person name="Lee S.L."/>
            <person name="Shimizu K.K."/>
        </authorList>
    </citation>
    <scope>NUCLEOTIDE SEQUENCE [LARGE SCALE GENOMIC DNA]</scope>
    <source>
        <strain evidence="2">214</strain>
    </source>
</reference>
<keyword evidence="3" id="KW-1185">Reference proteome</keyword>
<comment type="caution">
    <text evidence="2">The sequence shown here is derived from an EMBL/GenBank/DDBJ whole genome shotgun (WGS) entry which is preliminary data.</text>
</comment>
<evidence type="ECO:0000256" key="1">
    <source>
        <dbReference type="SAM" id="MobiDB-lite"/>
    </source>
</evidence>
<proteinExistence type="predicted"/>
<gene>
    <name evidence="2" type="ORF">SLEP1_g10836</name>
</gene>
<evidence type="ECO:0000313" key="2">
    <source>
        <dbReference type="EMBL" id="GKU97732.1"/>
    </source>
</evidence>
<dbReference type="EMBL" id="BPVZ01000011">
    <property type="protein sequence ID" value="GKU97732.1"/>
    <property type="molecule type" value="Genomic_DNA"/>
</dbReference>
<name>A0AAV5I9C0_9ROSI</name>
<organism evidence="2 3">
    <name type="scientific">Rubroshorea leprosula</name>
    <dbReference type="NCBI Taxonomy" id="152421"/>
    <lineage>
        <taxon>Eukaryota</taxon>
        <taxon>Viridiplantae</taxon>
        <taxon>Streptophyta</taxon>
        <taxon>Embryophyta</taxon>
        <taxon>Tracheophyta</taxon>
        <taxon>Spermatophyta</taxon>
        <taxon>Magnoliopsida</taxon>
        <taxon>eudicotyledons</taxon>
        <taxon>Gunneridae</taxon>
        <taxon>Pentapetalae</taxon>
        <taxon>rosids</taxon>
        <taxon>malvids</taxon>
        <taxon>Malvales</taxon>
        <taxon>Dipterocarpaceae</taxon>
        <taxon>Rubroshorea</taxon>
    </lineage>
</organism>
<dbReference type="Proteomes" id="UP001054252">
    <property type="component" value="Unassembled WGS sequence"/>
</dbReference>
<evidence type="ECO:0000313" key="3">
    <source>
        <dbReference type="Proteomes" id="UP001054252"/>
    </source>
</evidence>
<dbReference type="AlphaFoldDB" id="A0AAV5I9C0"/>
<feature type="region of interest" description="Disordered" evidence="1">
    <location>
        <begin position="1"/>
        <end position="23"/>
    </location>
</feature>
<accession>A0AAV5I9C0</accession>